<sequence>MTDREQVNQYEYEQRNSPTTSNTQTRDKPTYADGYTRIPPNSSRHSELQRTVQKEEEALRKWKEENHPGPIHLAPVRLGGAVSLEEVRQKQQQEARQVKLKKRLQKEEIDRKNRQAEEEENQQMKDKQRDKANKLEMKRKQEEQRRQDLYQHDQQMKNREFLQKVETSNRTVPMAASNSIPASSWAKCQEYRESKRQDENAALLEKKEEQRRKAEILEEKLKQEEEDRKRQIDTDHRRVNLAFLNRLEASTSGRMSEPMANTPVSSNICEDDEEIEDPASSPVPNPLQGYTEEEGCVQMWAVMKLQCNFPYYERDMLEDILRQCNGDYQQAYELLNV</sequence>
<dbReference type="OrthoDB" id="10053624at2759"/>
<evidence type="ECO:0000313" key="4">
    <source>
        <dbReference type="Proteomes" id="UP001059041"/>
    </source>
</evidence>
<dbReference type="PANTHER" id="PTHR22529">
    <property type="entry name" value="EPITHELIAL-STROMAL INTERACTION PROTEIN 1"/>
    <property type="match status" value="1"/>
</dbReference>
<feature type="compositionally biased region" description="Polar residues" evidence="2">
    <location>
        <begin position="7"/>
        <end position="24"/>
    </location>
</feature>
<reference evidence="3" key="1">
    <citation type="submission" date="2021-02" db="EMBL/GenBank/DDBJ databases">
        <title>Comparative genomics reveals that relaxation of natural selection precedes convergent phenotypic evolution of cavefish.</title>
        <authorList>
            <person name="Peng Z."/>
        </authorList>
    </citation>
    <scope>NUCLEOTIDE SEQUENCE</scope>
    <source>
        <tissue evidence="3">Muscle</tissue>
    </source>
</reference>
<feature type="compositionally biased region" description="Basic and acidic residues" evidence="2">
    <location>
        <begin position="88"/>
        <end position="97"/>
    </location>
</feature>
<keyword evidence="1" id="KW-0175">Coiled coil</keyword>
<feature type="region of interest" description="Disordered" evidence="2">
    <location>
        <begin position="1"/>
        <end position="74"/>
    </location>
</feature>
<dbReference type="EMBL" id="JAFHDT010000006">
    <property type="protein sequence ID" value="KAI7808977.1"/>
    <property type="molecule type" value="Genomic_DNA"/>
</dbReference>
<keyword evidence="4" id="KW-1185">Reference proteome</keyword>
<feature type="coiled-coil region" evidence="1">
    <location>
        <begin position="200"/>
        <end position="234"/>
    </location>
</feature>
<accession>A0A9W8C6Y5</accession>
<feature type="compositionally biased region" description="Basic and acidic residues" evidence="2">
    <location>
        <begin position="105"/>
        <end position="160"/>
    </location>
</feature>
<evidence type="ECO:0000256" key="2">
    <source>
        <dbReference type="SAM" id="MobiDB-lite"/>
    </source>
</evidence>
<gene>
    <name evidence="3" type="ORF">IRJ41_024143</name>
</gene>
<feature type="compositionally biased region" description="Basic and acidic residues" evidence="2">
    <location>
        <begin position="44"/>
        <end position="67"/>
    </location>
</feature>
<evidence type="ECO:0000256" key="1">
    <source>
        <dbReference type="SAM" id="Coils"/>
    </source>
</evidence>
<dbReference type="Proteomes" id="UP001059041">
    <property type="component" value="Linkage Group LG6"/>
</dbReference>
<dbReference type="PANTHER" id="PTHR22529:SF1">
    <property type="entry name" value="EPITHELIAL-STROMAL INTERACTION PROTEIN 1"/>
    <property type="match status" value="1"/>
</dbReference>
<proteinExistence type="predicted"/>
<comment type="caution">
    <text evidence="3">The sequence shown here is derived from an EMBL/GenBank/DDBJ whole genome shotgun (WGS) entry which is preliminary data.</text>
</comment>
<feature type="region of interest" description="Disordered" evidence="2">
    <location>
        <begin position="88"/>
        <end position="160"/>
    </location>
</feature>
<evidence type="ECO:0000313" key="3">
    <source>
        <dbReference type="EMBL" id="KAI7808977.1"/>
    </source>
</evidence>
<dbReference type="AlphaFoldDB" id="A0A9W8C6Y5"/>
<organism evidence="3 4">
    <name type="scientific">Triplophysa rosa</name>
    <name type="common">Cave loach</name>
    <dbReference type="NCBI Taxonomy" id="992332"/>
    <lineage>
        <taxon>Eukaryota</taxon>
        <taxon>Metazoa</taxon>
        <taxon>Chordata</taxon>
        <taxon>Craniata</taxon>
        <taxon>Vertebrata</taxon>
        <taxon>Euteleostomi</taxon>
        <taxon>Actinopterygii</taxon>
        <taxon>Neopterygii</taxon>
        <taxon>Teleostei</taxon>
        <taxon>Ostariophysi</taxon>
        <taxon>Cypriniformes</taxon>
        <taxon>Nemacheilidae</taxon>
        <taxon>Triplophysa</taxon>
    </lineage>
</organism>
<protein>
    <submittedName>
        <fullName evidence="3">Epithelial-stromal interaction protein 1</fullName>
    </submittedName>
</protein>
<dbReference type="InterPro" id="IPR026185">
    <property type="entry name" value="EPSTI1"/>
</dbReference>
<name>A0A9W8C6Y5_TRIRA</name>